<organism evidence="3 4">
    <name type="scientific">Diaphorina citri</name>
    <name type="common">Asian citrus psyllid</name>
    <dbReference type="NCBI Taxonomy" id="121845"/>
    <lineage>
        <taxon>Eukaryota</taxon>
        <taxon>Metazoa</taxon>
        <taxon>Ecdysozoa</taxon>
        <taxon>Arthropoda</taxon>
        <taxon>Hexapoda</taxon>
        <taxon>Insecta</taxon>
        <taxon>Pterygota</taxon>
        <taxon>Neoptera</taxon>
        <taxon>Paraneoptera</taxon>
        <taxon>Hemiptera</taxon>
        <taxon>Sternorrhyncha</taxon>
        <taxon>Psylloidea</taxon>
        <taxon>Psyllidae</taxon>
        <taxon>Diaphorininae</taxon>
        <taxon>Diaphorina</taxon>
    </lineage>
</organism>
<dbReference type="PANTHER" id="PTHR20958:SF6">
    <property type="entry name" value="GLYCINE N-ACYLTRANSFERASE-LIKE PROTEIN"/>
    <property type="match status" value="1"/>
</dbReference>
<dbReference type="InterPro" id="IPR041506">
    <property type="entry name" value="DUF5645"/>
</dbReference>
<proteinExistence type="predicted"/>
<feature type="domain" description="DUF5645" evidence="2">
    <location>
        <begin position="21"/>
        <end position="135"/>
    </location>
</feature>
<dbReference type="AlphaFoldDB" id="A0A1S3CXG4"/>
<evidence type="ECO:0000259" key="2">
    <source>
        <dbReference type="Pfam" id="PF18713"/>
    </source>
</evidence>
<dbReference type="Proteomes" id="UP000079169">
    <property type="component" value="Unplaced"/>
</dbReference>
<evidence type="ECO:0000313" key="4">
    <source>
        <dbReference type="RefSeq" id="XP_008469835.1"/>
    </source>
</evidence>
<dbReference type="PaxDb" id="121845-A0A1S3CXG4"/>
<evidence type="ECO:0000259" key="1">
    <source>
        <dbReference type="Pfam" id="PF08445"/>
    </source>
</evidence>
<dbReference type="InterPro" id="IPR013653">
    <property type="entry name" value="GCN5-like_dom"/>
</dbReference>
<dbReference type="Gene3D" id="3.40.630.30">
    <property type="match status" value="2"/>
</dbReference>
<protein>
    <submittedName>
        <fullName evidence="4">Uncharacterized protein LOC103507162 isoform X2</fullName>
    </submittedName>
</protein>
<evidence type="ECO:0000313" key="3">
    <source>
        <dbReference type="Proteomes" id="UP000079169"/>
    </source>
</evidence>
<dbReference type="STRING" id="121845.A0A1S3CXG4"/>
<gene>
    <name evidence="4" type="primary">LOC103507162</name>
</gene>
<dbReference type="InterPro" id="IPR053225">
    <property type="entry name" value="Acyl-CoA_N-acyltransferase"/>
</dbReference>
<accession>A0A1S3CXG4</accession>
<dbReference type="GeneID" id="103507162"/>
<keyword evidence="3" id="KW-1185">Reference proteome</keyword>
<dbReference type="KEGG" id="dci:103507162"/>
<dbReference type="GO" id="GO:0016747">
    <property type="term" value="F:acyltransferase activity, transferring groups other than amino-acyl groups"/>
    <property type="evidence" value="ECO:0007669"/>
    <property type="project" value="InterPro"/>
</dbReference>
<reference evidence="4" key="1">
    <citation type="submission" date="2025-08" db="UniProtKB">
        <authorList>
            <consortium name="RefSeq"/>
        </authorList>
    </citation>
    <scope>IDENTIFICATION</scope>
</reference>
<dbReference type="PANTHER" id="PTHR20958">
    <property type="entry name" value="GLYCINE N-ACYLTRANSFERASE-LIKE PROTEIN"/>
    <property type="match status" value="1"/>
</dbReference>
<dbReference type="Pfam" id="PF08445">
    <property type="entry name" value="FR47"/>
    <property type="match status" value="1"/>
</dbReference>
<name>A0A1S3CXG4_DIACI</name>
<sequence length="297" mass="33618">MVFNKDILAEIPKDGVEAKDVLMEIPQDQVDQFCEILKADWPLSIHAYYFIKTMSEWKIKKPSLKCDLLCIKPNDAQGTFVGILESEDGNVFIIPYTHKDGNEQLEMALTETAKIRWDANPIFEAVLARHSNSIERVINLKGKSAELYCNSTLYYMSNEKASSISIHVPQNVTVGDLNISDIDYMYSVWAHNDIYSKQELLDAVNFNRGVGVYSKTDGRLLSWMVHTHYGGLGNLQTRKGEEGKGYGKLVTQFLSKELSKIGIDLHCTIKRENKVSQNLFTSSGFEFQCPLTFIVAK</sequence>
<dbReference type="InterPro" id="IPR016181">
    <property type="entry name" value="Acyl_CoA_acyltransferase"/>
</dbReference>
<dbReference type="OMA" id="IWPNKGE"/>
<dbReference type="SUPFAM" id="SSF55729">
    <property type="entry name" value="Acyl-CoA N-acyltransferases (Nat)"/>
    <property type="match status" value="1"/>
</dbReference>
<dbReference type="RefSeq" id="XP_008469835.1">
    <property type="nucleotide sequence ID" value="XM_008471613.2"/>
</dbReference>
<dbReference type="Pfam" id="PF18713">
    <property type="entry name" value="DUF5645"/>
    <property type="match status" value="1"/>
</dbReference>
<feature type="domain" description="GCN5-related N-acetyltransferase Rv2170-like" evidence="1">
    <location>
        <begin position="210"/>
        <end position="286"/>
    </location>
</feature>